<dbReference type="Proteomes" id="UP000321393">
    <property type="component" value="Unassembled WGS sequence"/>
</dbReference>
<feature type="region of interest" description="Disordered" evidence="1">
    <location>
        <begin position="1"/>
        <end position="95"/>
    </location>
</feature>
<evidence type="ECO:0000256" key="1">
    <source>
        <dbReference type="SAM" id="MobiDB-lite"/>
    </source>
</evidence>
<evidence type="ECO:0000313" key="3">
    <source>
        <dbReference type="Proteomes" id="UP000321393"/>
    </source>
</evidence>
<accession>A0A5A7VAM4</accession>
<sequence>MTAPCAAANRVSLPSPTVRGVESSRQGEQSTRGRSVSRIAPRQPSRVKQSRTVQPLAQPRRRTSSATHRSRRSQAAIAPSHRPANPVDPPESGNLRRALFTRKPDPIASMPRPRCLESTLFLLLELVEQISRVVPVWVSFGITTYLGLRSPTRHQSSMDIDMIRVIRRDPRSPIVLVSSGFTTDQYVLGAPSGHRRPDFRSYGSACCTCSGTYRLLGRGRGKGKGQAGERPEVTVCDIGRENDDYVLEKTNKLTYRGGYRKIKLETGRT</sequence>
<feature type="compositionally biased region" description="Polar residues" evidence="1">
    <location>
        <begin position="46"/>
        <end position="55"/>
    </location>
</feature>
<gene>
    <name evidence="2" type="ORF">E6C27_scaffold548G002590</name>
</gene>
<evidence type="ECO:0000313" key="2">
    <source>
        <dbReference type="EMBL" id="KAA0064284.1"/>
    </source>
</evidence>
<feature type="compositionally biased region" description="Basic residues" evidence="1">
    <location>
        <begin position="59"/>
        <end position="72"/>
    </location>
</feature>
<organism evidence="2 3">
    <name type="scientific">Cucumis melo var. makuwa</name>
    <name type="common">Oriental melon</name>
    <dbReference type="NCBI Taxonomy" id="1194695"/>
    <lineage>
        <taxon>Eukaryota</taxon>
        <taxon>Viridiplantae</taxon>
        <taxon>Streptophyta</taxon>
        <taxon>Embryophyta</taxon>
        <taxon>Tracheophyta</taxon>
        <taxon>Spermatophyta</taxon>
        <taxon>Magnoliopsida</taxon>
        <taxon>eudicotyledons</taxon>
        <taxon>Gunneridae</taxon>
        <taxon>Pentapetalae</taxon>
        <taxon>rosids</taxon>
        <taxon>fabids</taxon>
        <taxon>Cucurbitales</taxon>
        <taxon>Cucurbitaceae</taxon>
        <taxon>Benincaseae</taxon>
        <taxon>Cucumis</taxon>
    </lineage>
</organism>
<comment type="caution">
    <text evidence="2">The sequence shown here is derived from an EMBL/GenBank/DDBJ whole genome shotgun (WGS) entry which is preliminary data.</text>
</comment>
<feature type="compositionally biased region" description="Polar residues" evidence="1">
    <location>
        <begin position="23"/>
        <end position="34"/>
    </location>
</feature>
<name>A0A5A7VAM4_CUCMM</name>
<protein>
    <submittedName>
        <fullName evidence="2">Uncharacterized protein</fullName>
    </submittedName>
</protein>
<reference evidence="2 3" key="1">
    <citation type="submission" date="2019-08" db="EMBL/GenBank/DDBJ databases">
        <title>Draft genome sequences of two oriental melons (Cucumis melo L. var makuwa).</title>
        <authorList>
            <person name="Kwon S.-Y."/>
        </authorList>
    </citation>
    <scope>NUCLEOTIDE SEQUENCE [LARGE SCALE GENOMIC DNA]</scope>
    <source>
        <strain evidence="3">cv. SW 3</strain>
        <tissue evidence="2">Leaf</tissue>
    </source>
</reference>
<proteinExistence type="predicted"/>
<dbReference type="AlphaFoldDB" id="A0A5A7VAM4"/>
<dbReference type="EMBL" id="SSTE01001908">
    <property type="protein sequence ID" value="KAA0064284.1"/>
    <property type="molecule type" value="Genomic_DNA"/>
</dbReference>